<evidence type="ECO:0000256" key="2">
    <source>
        <dbReference type="ARBA" id="ARBA00022692"/>
    </source>
</evidence>
<dbReference type="Pfam" id="PF20684">
    <property type="entry name" value="Fung_rhodopsin"/>
    <property type="match status" value="1"/>
</dbReference>
<evidence type="ECO:0000256" key="1">
    <source>
        <dbReference type="ARBA" id="ARBA00004141"/>
    </source>
</evidence>
<evidence type="ECO:0000256" key="5">
    <source>
        <dbReference type="ARBA" id="ARBA00038359"/>
    </source>
</evidence>
<feature type="region of interest" description="Disordered" evidence="6">
    <location>
        <begin position="1"/>
        <end position="23"/>
    </location>
</feature>
<comment type="subcellular location">
    <subcellularLocation>
        <location evidence="1">Membrane</location>
        <topology evidence="1">Multi-pass membrane protein</topology>
    </subcellularLocation>
</comment>
<evidence type="ECO:0000259" key="8">
    <source>
        <dbReference type="Pfam" id="PF20684"/>
    </source>
</evidence>
<dbReference type="InterPro" id="IPR049326">
    <property type="entry name" value="Rhodopsin_dom_fungi"/>
</dbReference>
<feature type="domain" description="Rhodopsin" evidence="8">
    <location>
        <begin position="49"/>
        <end position="242"/>
    </location>
</feature>
<evidence type="ECO:0000313" key="9">
    <source>
        <dbReference type="EMBL" id="KAF2730927.1"/>
    </source>
</evidence>
<keyword evidence="3 7" id="KW-1133">Transmembrane helix</keyword>
<evidence type="ECO:0000256" key="4">
    <source>
        <dbReference type="ARBA" id="ARBA00023136"/>
    </source>
</evidence>
<feature type="transmembrane region" description="Helical" evidence="7">
    <location>
        <begin position="196"/>
        <end position="218"/>
    </location>
</feature>
<protein>
    <recommendedName>
        <fullName evidence="8">Rhodopsin domain-containing protein</fullName>
    </recommendedName>
</protein>
<dbReference type="PANTHER" id="PTHR33048">
    <property type="entry name" value="PTH11-LIKE INTEGRAL MEMBRANE PROTEIN (AFU_ORTHOLOGUE AFUA_5G11245)"/>
    <property type="match status" value="1"/>
</dbReference>
<name>A0A9P4QTZ4_9PLEO</name>
<comment type="caution">
    <text evidence="9">The sequence shown here is derived from an EMBL/GenBank/DDBJ whole genome shotgun (WGS) entry which is preliminary data.</text>
</comment>
<dbReference type="PANTHER" id="PTHR33048:SF158">
    <property type="entry name" value="MEMBRANE PROTEIN PTH11-LIKE, PUTATIVE-RELATED"/>
    <property type="match status" value="1"/>
</dbReference>
<feature type="transmembrane region" description="Helical" evidence="7">
    <location>
        <begin position="117"/>
        <end position="135"/>
    </location>
</feature>
<accession>A0A9P4QTZ4</accession>
<evidence type="ECO:0000313" key="10">
    <source>
        <dbReference type="Proteomes" id="UP000799444"/>
    </source>
</evidence>
<feature type="transmembrane region" description="Helical" evidence="7">
    <location>
        <begin position="28"/>
        <end position="45"/>
    </location>
</feature>
<evidence type="ECO:0000256" key="3">
    <source>
        <dbReference type="ARBA" id="ARBA00022989"/>
    </source>
</evidence>
<sequence length="254" mass="28071">MADDLDHTPAARPPPGRESNFDNPESRAYQLVIVIAICLALVVLFTSTRICTRFRINRSFGADDWITIIATIFAIAYSGLILHLLHEPGGGILGIHLWDVSIPKLMAYTKGSLADSILIRITNTLVKVGLLALYLRLFNIISHVRTMVWVGMFAVISYCIAFVITDLVACVPRSDEAGGWVDPKLLARCNAIVPDFITAGAWFNVFTDFYILMIPLHMIPKLGLSRNRQIGVALIFLTGLLQVQILTPGDDHLT</sequence>
<feature type="transmembrane region" description="Helical" evidence="7">
    <location>
        <begin position="230"/>
        <end position="247"/>
    </location>
</feature>
<dbReference type="EMBL" id="ML996206">
    <property type="protein sequence ID" value="KAF2730927.1"/>
    <property type="molecule type" value="Genomic_DNA"/>
</dbReference>
<proteinExistence type="inferred from homology"/>
<dbReference type="OrthoDB" id="444631at2759"/>
<comment type="similarity">
    <text evidence="5">Belongs to the SAT4 family.</text>
</comment>
<keyword evidence="10" id="KW-1185">Reference proteome</keyword>
<dbReference type="Proteomes" id="UP000799444">
    <property type="component" value="Unassembled WGS sequence"/>
</dbReference>
<reference evidence="9" key="1">
    <citation type="journal article" date="2020" name="Stud. Mycol.">
        <title>101 Dothideomycetes genomes: a test case for predicting lifestyles and emergence of pathogens.</title>
        <authorList>
            <person name="Haridas S."/>
            <person name="Albert R."/>
            <person name="Binder M."/>
            <person name="Bloem J."/>
            <person name="Labutti K."/>
            <person name="Salamov A."/>
            <person name="Andreopoulos B."/>
            <person name="Baker S."/>
            <person name="Barry K."/>
            <person name="Bills G."/>
            <person name="Bluhm B."/>
            <person name="Cannon C."/>
            <person name="Castanera R."/>
            <person name="Culley D."/>
            <person name="Daum C."/>
            <person name="Ezra D."/>
            <person name="Gonzalez J."/>
            <person name="Henrissat B."/>
            <person name="Kuo A."/>
            <person name="Liang C."/>
            <person name="Lipzen A."/>
            <person name="Lutzoni F."/>
            <person name="Magnuson J."/>
            <person name="Mondo S."/>
            <person name="Nolan M."/>
            <person name="Ohm R."/>
            <person name="Pangilinan J."/>
            <person name="Park H.-J."/>
            <person name="Ramirez L."/>
            <person name="Alfaro M."/>
            <person name="Sun H."/>
            <person name="Tritt A."/>
            <person name="Yoshinaga Y."/>
            <person name="Zwiers L.-H."/>
            <person name="Turgeon B."/>
            <person name="Goodwin S."/>
            <person name="Spatafora J."/>
            <person name="Crous P."/>
            <person name="Grigoriev I."/>
        </authorList>
    </citation>
    <scope>NUCLEOTIDE SEQUENCE</scope>
    <source>
        <strain evidence="9">CBS 125425</strain>
    </source>
</reference>
<feature type="transmembrane region" description="Helical" evidence="7">
    <location>
        <begin position="147"/>
        <end position="165"/>
    </location>
</feature>
<dbReference type="AlphaFoldDB" id="A0A9P4QTZ4"/>
<organism evidence="9 10">
    <name type="scientific">Polyplosphaeria fusca</name>
    <dbReference type="NCBI Taxonomy" id="682080"/>
    <lineage>
        <taxon>Eukaryota</taxon>
        <taxon>Fungi</taxon>
        <taxon>Dikarya</taxon>
        <taxon>Ascomycota</taxon>
        <taxon>Pezizomycotina</taxon>
        <taxon>Dothideomycetes</taxon>
        <taxon>Pleosporomycetidae</taxon>
        <taxon>Pleosporales</taxon>
        <taxon>Tetraplosphaeriaceae</taxon>
        <taxon>Polyplosphaeria</taxon>
    </lineage>
</organism>
<evidence type="ECO:0000256" key="7">
    <source>
        <dbReference type="SAM" id="Phobius"/>
    </source>
</evidence>
<keyword evidence="4 7" id="KW-0472">Membrane</keyword>
<dbReference type="InterPro" id="IPR052337">
    <property type="entry name" value="SAT4-like"/>
</dbReference>
<keyword evidence="2 7" id="KW-0812">Transmembrane</keyword>
<evidence type="ECO:0000256" key="6">
    <source>
        <dbReference type="SAM" id="MobiDB-lite"/>
    </source>
</evidence>
<feature type="transmembrane region" description="Helical" evidence="7">
    <location>
        <begin position="65"/>
        <end position="85"/>
    </location>
</feature>
<gene>
    <name evidence="9" type="ORF">EJ04DRAFT_579498</name>
</gene>
<dbReference type="GO" id="GO:0016020">
    <property type="term" value="C:membrane"/>
    <property type="evidence" value="ECO:0007669"/>
    <property type="project" value="UniProtKB-SubCell"/>
</dbReference>